<gene>
    <name evidence="3" type="ORF">ILP92_15955</name>
</gene>
<evidence type="ECO:0000259" key="2">
    <source>
        <dbReference type="Pfam" id="PF01266"/>
    </source>
</evidence>
<dbReference type="Proteomes" id="UP000642488">
    <property type="component" value="Unassembled WGS sequence"/>
</dbReference>
<evidence type="ECO:0000256" key="1">
    <source>
        <dbReference type="ARBA" id="ARBA00023002"/>
    </source>
</evidence>
<dbReference type="EMBL" id="JAEKPD010000018">
    <property type="protein sequence ID" value="MBJ3764243.1"/>
    <property type="molecule type" value="Genomic_DNA"/>
</dbReference>
<dbReference type="InterPro" id="IPR006076">
    <property type="entry name" value="FAD-dep_OxRdtase"/>
</dbReference>
<reference evidence="3" key="1">
    <citation type="submission" date="2020-12" db="EMBL/GenBank/DDBJ databases">
        <title>Bacterial taxonomy.</title>
        <authorList>
            <person name="Pan X."/>
        </authorList>
    </citation>
    <scope>NUCLEOTIDE SEQUENCE</scope>
    <source>
        <strain evidence="3">KCTC 52957</strain>
    </source>
</reference>
<dbReference type="SUPFAM" id="SSF51905">
    <property type="entry name" value="FAD/NAD(P)-binding domain"/>
    <property type="match status" value="1"/>
</dbReference>
<dbReference type="PANTHER" id="PTHR13847:SF275">
    <property type="entry name" value="GAMMA-GLUTAMYLPUTRESCINE OXIDOREDUCTASE"/>
    <property type="match status" value="1"/>
</dbReference>
<organism evidence="3 4">
    <name type="scientific">Palleronia pontilimi</name>
    <dbReference type="NCBI Taxonomy" id="1964209"/>
    <lineage>
        <taxon>Bacteria</taxon>
        <taxon>Pseudomonadati</taxon>
        <taxon>Pseudomonadota</taxon>
        <taxon>Alphaproteobacteria</taxon>
        <taxon>Rhodobacterales</taxon>
        <taxon>Roseobacteraceae</taxon>
        <taxon>Palleronia</taxon>
    </lineage>
</organism>
<dbReference type="PANTHER" id="PTHR13847">
    <property type="entry name" value="SARCOSINE DEHYDROGENASE-RELATED"/>
    <property type="match status" value="1"/>
</dbReference>
<comment type="caution">
    <text evidence="3">The sequence shown here is derived from an EMBL/GenBank/DDBJ whole genome shotgun (WGS) entry which is preliminary data.</text>
</comment>
<keyword evidence="1" id="KW-0560">Oxidoreductase</keyword>
<name>A0A934IBT4_9RHOB</name>
<sequence length="424" mass="43893">MSDPDTLWHDSAAEPPVGAALGADLSVDLAVIGGGFTGCAAALEAAGQGASVCVLEAQDVGHGGSGRNVGLVNAGLWLAPDVIAAQMGAAAAERLNDLLAGAPGRVFDLIERHAIDCAPVRKGTLYCAHAPAAVAALHDRARQGNRMGAPLRVLDAAETARRTGAAGLHGALFDPRAGTVQPLAYCRGLARAAQMRGARIHPRSAVTRLVRDGTGWLLTANGHEVRAARVLLATNAYHDGLRCPVTPRFVPVAYSQFATDPLPDALLARILPGGEGCWDTALIMSSFRLDAQGRMIVGGLGDMAGPGGALHRGWARRKLAALYPALADMPFQHAWSGRIAMTRDHVPKIVSLGPGGLSCFGYSGRGIGPGTVFGTLAARALLGGDMAVLPVSPDRTHSEPFARARQVVYEFGAAAIHGLSGRLR</sequence>
<protein>
    <submittedName>
        <fullName evidence="3">FAD-binding oxidoreductase</fullName>
    </submittedName>
</protein>
<dbReference type="GO" id="GO:0016491">
    <property type="term" value="F:oxidoreductase activity"/>
    <property type="evidence" value="ECO:0007669"/>
    <property type="project" value="UniProtKB-KW"/>
</dbReference>
<dbReference type="Gene3D" id="3.30.9.10">
    <property type="entry name" value="D-Amino Acid Oxidase, subunit A, domain 2"/>
    <property type="match status" value="1"/>
</dbReference>
<feature type="domain" description="FAD dependent oxidoreductase" evidence="2">
    <location>
        <begin position="28"/>
        <end position="379"/>
    </location>
</feature>
<proteinExistence type="predicted"/>
<dbReference type="GO" id="GO:0005737">
    <property type="term" value="C:cytoplasm"/>
    <property type="evidence" value="ECO:0007669"/>
    <property type="project" value="TreeGrafter"/>
</dbReference>
<accession>A0A934IBT4</accession>
<evidence type="ECO:0000313" key="3">
    <source>
        <dbReference type="EMBL" id="MBJ3764243.1"/>
    </source>
</evidence>
<evidence type="ECO:0000313" key="4">
    <source>
        <dbReference type="Proteomes" id="UP000642488"/>
    </source>
</evidence>
<keyword evidence="4" id="KW-1185">Reference proteome</keyword>
<dbReference type="AlphaFoldDB" id="A0A934IBT4"/>
<dbReference type="Gene3D" id="3.50.50.60">
    <property type="entry name" value="FAD/NAD(P)-binding domain"/>
    <property type="match status" value="1"/>
</dbReference>
<dbReference type="Pfam" id="PF01266">
    <property type="entry name" value="DAO"/>
    <property type="match status" value="1"/>
</dbReference>
<dbReference type="RefSeq" id="WP_198917413.1">
    <property type="nucleotide sequence ID" value="NZ_JAEKPD010000018.1"/>
</dbReference>
<dbReference type="InterPro" id="IPR036188">
    <property type="entry name" value="FAD/NAD-bd_sf"/>
</dbReference>